<dbReference type="Pfam" id="PF24809">
    <property type="entry name" value="DUF7708"/>
    <property type="match status" value="1"/>
</dbReference>
<evidence type="ECO:0000313" key="3">
    <source>
        <dbReference type="Proteomes" id="UP000250140"/>
    </source>
</evidence>
<keyword evidence="3" id="KW-1185">Reference proteome</keyword>
<dbReference type="InterPro" id="IPR056125">
    <property type="entry name" value="DUF7708"/>
</dbReference>
<dbReference type="OrthoDB" id="61900at2759"/>
<evidence type="ECO:0000259" key="1">
    <source>
        <dbReference type="Pfam" id="PF24809"/>
    </source>
</evidence>
<dbReference type="Proteomes" id="UP000250140">
    <property type="component" value="Unassembled WGS sequence"/>
</dbReference>
<evidence type="ECO:0000313" key="2">
    <source>
        <dbReference type="EMBL" id="OCL10285.1"/>
    </source>
</evidence>
<protein>
    <recommendedName>
        <fullName evidence="1">DUF7708 domain-containing protein</fullName>
    </recommendedName>
</protein>
<gene>
    <name evidence="2" type="ORF">AOQ84DRAFT_402084</name>
</gene>
<dbReference type="EMBL" id="KV749273">
    <property type="protein sequence ID" value="OCL10285.1"/>
    <property type="molecule type" value="Genomic_DNA"/>
</dbReference>
<accession>A0A8E2F484</accession>
<organism evidence="2 3">
    <name type="scientific">Glonium stellatum</name>
    <dbReference type="NCBI Taxonomy" id="574774"/>
    <lineage>
        <taxon>Eukaryota</taxon>
        <taxon>Fungi</taxon>
        <taxon>Dikarya</taxon>
        <taxon>Ascomycota</taxon>
        <taxon>Pezizomycotina</taxon>
        <taxon>Dothideomycetes</taxon>
        <taxon>Pleosporomycetidae</taxon>
        <taxon>Gloniales</taxon>
        <taxon>Gloniaceae</taxon>
        <taxon>Glonium</taxon>
    </lineage>
</organism>
<name>A0A8E2F484_9PEZI</name>
<proteinExistence type="predicted"/>
<reference evidence="2 3" key="1">
    <citation type="journal article" date="2016" name="Nat. Commun.">
        <title>Ectomycorrhizal ecology is imprinted in the genome of the dominant symbiotic fungus Cenococcum geophilum.</title>
        <authorList>
            <consortium name="DOE Joint Genome Institute"/>
            <person name="Peter M."/>
            <person name="Kohler A."/>
            <person name="Ohm R.A."/>
            <person name="Kuo A."/>
            <person name="Krutzmann J."/>
            <person name="Morin E."/>
            <person name="Arend M."/>
            <person name="Barry K.W."/>
            <person name="Binder M."/>
            <person name="Choi C."/>
            <person name="Clum A."/>
            <person name="Copeland A."/>
            <person name="Grisel N."/>
            <person name="Haridas S."/>
            <person name="Kipfer T."/>
            <person name="LaButti K."/>
            <person name="Lindquist E."/>
            <person name="Lipzen A."/>
            <person name="Maire R."/>
            <person name="Meier B."/>
            <person name="Mihaltcheva S."/>
            <person name="Molinier V."/>
            <person name="Murat C."/>
            <person name="Poggeler S."/>
            <person name="Quandt C.A."/>
            <person name="Sperisen C."/>
            <person name="Tritt A."/>
            <person name="Tisserant E."/>
            <person name="Crous P.W."/>
            <person name="Henrissat B."/>
            <person name="Nehls U."/>
            <person name="Egli S."/>
            <person name="Spatafora J.W."/>
            <person name="Grigoriev I.V."/>
            <person name="Martin F.M."/>
        </authorList>
    </citation>
    <scope>NUCLEOTIDE SEQUENCE [LARGE SCALE GENOMIC DNA]</scope>
    <source>
        <strain evidence="2 3">CBS 207.34</strain>
    </source>
</reference>
<sequence>MKFMLVAFTNHGTVITSLAKTLSRIASALPRVELTTILFPTEWMKSAVAKLYAYMIKFFIRAYDWYRESTFRHVLHAVTRTWLKM</sequence>
<dbReference type="AlphaFoldDB" id="A0A8E2F484"/>
<feature type="domain" description="DUF7708" evidence="1">
    <location>
        <begin position="1"/>
        <end position="82"/>
    </location>
</feature>